<dbReference type="GO" id="GO:0003824">
    <property type="term" value="F:catalytic activity"/>
    <property type="evidence" value="ECO:0007669"/>
    <property type="project" value="InterPro"/>
</dbReference>
<dbReference type="SUPFAM" id="SSF53474">
    <property type="entry name" value="alpha/beta-Hydrolases"/>
    <property type="match status" value="1"/>
</dbReference>
<protein>
    <submittedName>
        <fullName evidence="2">Haloalkane dehalogenase</fullName>
    </submittedName>
</protein>
<dbReference type="PRINTS" id="PR00111">
    <property type="entry name" value="ABHYDROLASE"/>
</dbReference>
<dbReference type="PANTHER" id="PTHR43194">
    <property type="entry name" value="HYDROLASE ALPHA/BETA FOLD FAMILY"/>
    <property type="match status" value="1"/>
</dbReference>
<dbReference type="HOGENOM" id="CLU_020336_2_0_11"/>
<dbReference type="EMBL" id="LQPY01000011">
    <property type="protein sequence ID" value="ORX06451.1"/>
    <property type="molecule type" value="Genomic_DNA"/>
</dbReference>
<dbReference type="PRINTS" id="PR00412">
    <property type="entry name" value="EPOXHYDRLASE"/>
</dbReference>
<evidence type="ECO:0000259" key="1">
    <source>
        <dbReference type="Pfam" id="PF12697"/>
    </source>
</evidence>
<evidence type="ECO:0000313" key="3">
    <source>
        <dbReference type="EMBL" id="ORX06451.1"/>
    </source>
</evidence>
<dbReference type="InterPro" id="IPR050228">
    <property type="entry name" value="Carboxylesterase_BioH"/>
</dbReference>
<dbReference type="Gene3D" id="3.40.50.1820">
    <property type="entry name" value="alpha/beta hydrolase"/>
    <property type="match status" value="1"/>
</dbReference>
<dbReference type="OrthoDB" id="2987348at2"/>
<reference evidence="3 4" key="3">
    <citation type="submission" date="2016-01" db="EMBL/GenBank/DDBJ databases">
        <title>The new phylogeny of the genus Mycobacterium.</title>
        <authorList>
            <person name="Tarcisio F."/>
            <person name="Conor M."/>
            <person name="Antonella G."/>
            <person name="Elisabetta G."/>
            <person name="Giulia F.S."/>
            <person name="Sara T."/>
            <person name="Anna F."/>
            <person name="Clotilde B."/>
            <person name="Roberto B."/>
            <person name="Veronica D.S."/>
            <person name="Fabio R."/>
            <person name="Monica P."/>
            <person name="Olivier J."/>
            <person name="Enrico T."/>
            <person name="Nicola S."/>
        </authorList>
    </citation>
    <scope>NUCLEOTIDE SEQUENCE [LARGE SCALE GENOMIC DNA]</scope>
    <source>
        <strain evidence="3 4">DSM 44626</strain>
    </source>
</reference>
<keyword evidence="4" id="KW-1185">Reference proteome</keyword>
<dbReference type="Proteomes" id="UP000028880">
    <property type="component" value="Unassembled WGS sequence"/>
</dbReference>
<dbReference type="InterPro" id="IPR000073">
    <property type="entry name" value="AB_hydrolase_1"/>
</dbReference>
<dbReference type="PROSITE" id="PS51257">
    <property type="entry name" value="PROKAR_LIPOPROTEIN"/>
    <property type="match status" value="1"/>
</dbReference>
<reference evidence="2" key="1">
    <citation type="journal article" date="2014" name="Genome Announc.">
        <title>Draft Genome Sequence of Mycobacterium triplex DSM 44626.</title>
        <authorList>
            <person name="Sassi M."/>
            <person name="Croce O."/>
            <person name="Robert C."/>
            <person name="Raoult D."/>
            <person name="Drancourt M."/>
        </authorList>
    </citation>
    <scope>NUCLEOTIDE SEQUENCE [LARGE SCALE GENOMIC DNA]</scope>
    <source>
        <strain evidence="2">DSM 44626</strain>
    </source>
</reference>
<evidence type="ECO:0000313" key="2">
    <source>
        <dbReference type="EMBL" id="CDO86490.1"/>
    </source>
</evidence>
<reference evidence="2" key="2">
    <citation type="submission" date="2014-04" db="EMBL/GenBank/DDBJ databases">
        <authorList>
            <person name="Xu Y.W."/>
            <person name="Yang Q."/>
        </authorList>
    </citation>
    <scope>NUCLEOTIDE SEQUENCE</scope>
    <source>
        <strain evidence="2">DSM 44626</strain>
    </source>
</reference>
<dbReference type="AlphaFoldDB" id="A0A024JRL2"/>
<feature type="domain" description="AB hydrolase-1" evidence="1">
    <location>
        <begin position="97"/>
        <end position="349"/>
    </location>
</feature>
<dbReference type="Proteomes" id="UP000193710">
    <property type="component" value="Unassembled WGS sequence"/>
</dbReference>
<dbReference type="InterPro" id="IPR029058">
    <property type="entry name" value="AB_hydrolase_fold"/>
</dbReference>
<dbReference type="Pfam" id="PF12697">
    <property type="entry name" value="Abhydrolase_6"/>
    <property type="match status" value="1"/>
</dbReference>
<accession>A0A024JRL2</accession>
<dbReference type="EMBL" id="HG964446">
    <property type="protein sequence ID" value="CDO86490.1"/>
    <property type="molecule type" value="Genomic_DNA"/>
</dbReference>
<organism evidence="2">
    <name type="scientific">Mycobacterium triplex</name>
    <dbReference type="NCBI Taxonomy" id="47839"/>
    <lineage>
        <taxon>Bacteria</taxon>
        <taxon>Bacillati</taxon>
        <taxon>Actinomycetota</taxon>
        <taxon>Actinomycetes</taxon>
        <taxon>Mycobacteriales</taxon>
        <taxon>Mycobacteriaceae</taxon>
        <taxon>Mycobacterium</taxon>
        <taxon>Mycobacterium simiae complex</taxon>
    </lineage>
</organism>
<dbReference type="PANTHER" id="PTHR43194:SF5">
    <property type="entry name" value="PIMELOYL-[ACYL-CARRIER PROTEIN] METHYL ESTER ESTERASE"/>
    <property type="match status" value="1"/>
</dbReference>
<evidence type="ECO:0000313" key="4">
    <source>
        <dbReference type="Proteomes" id="UP000193710"/>
    </source>
</evidence>
<proteinExistence type="predicted"/>
<sequence length="356" mass="38509">MIVDRRRALGVAAVGLLASGCHTGSPEAESPVPWPTGDGLGIGLEGYPYPYPVRYLDVTHVAQAPWIDRVAPEWERRARLAYMDIAPESGQPRGTALLVHGKNFFGAYWKDVIATLRHRGYRVIVPDLVGWGKSTKPSTLTAEALVAHLRSLLDALTVNSVAVVGHSTGGLVAMHMARLSPERVAALVLENPMGLEDYRHGLTRQVGHQDWAADERSSTADQIRQYMAHYFVTKEPRLIEPFVAVRTAVAASPEFERWVQSSAAATDMLLNQPAVEFVASLPARTLFVCGLSDRTYAGAKYTAPDEQAAKGNIAALARGFAARMPAARFVGVPGTGHVPHLESPAAFCSAVQQFLP</sequence>
<dbReference type="InterPro" id="IPR000639">
    <property type="entry name" value="Epox_hydrolase-like"/>
</dbReference>
<dbReference type="RefSeq" id="WP_051641110.1">
    <property type="nucleotide sequence ID" value="NZ_HG964446.1"/>
</dbReference>
<name>A0A024JRL2_9MYCO</name>
<gene>
    <name evidence="3" type="ORF">AWC29_09460</name>
    <name evidence="2" type="ORF">BN973_00833</name>
</gene>
<dbReference type="eggNOG" id="COG2267">
    <property type="taxonomic scope" value="Bacteria"/>
</dbReference>
<dbReference type="STRING" id="47839.BN973_00833"/>